<name>A0ABV4C9P2_9PSEU</name>
<evidence type="ECO:0000259" key="6">
    <source>
        <dbReference type="SMART" id="SM00849"/>
    </source>
</evidence>
<reference evidence="7 8" key="1">
    <citation type="submission" date="2024-08" db="EMBL/GenBank/DDBJ databases">
        <title>Genome mining of Saccharopolyspora cebuensis PGLac3 from Nigerian medicinal plant.</title>
        <authorList>
            <person name="Ezeobiora C.E."/>
            <person name="Igbokwe N.H."/>
            <person name="Amin D.H."/>
            <person name="Mendie U.E."/>
        </authorList>
    </citation>
    <scope>NUCLEOTIDE SEQUENCE [LARGE SCALE GENOMIC DNA]</scope>
    <source>
        <strain evidence="7 8">PGLac3</strain>
    </source>
</reference>
<dbReference type="EMBL" id="JBGEHV010000001">
    <property type="protein sequence ID" value="MEY8037783.1"/>
    <property type="molecule type" value="Genomic_DNA"/>
</dbReference>
<evidence type="ECO:0000256" key="1">
    <source>
        <dbReference type="ARBA" id="ARBA00001947"/>
    </source>
</evidence>
<organism evidence="7 8">
    <name type="scientific">Saccharopolyspora cebuensis</name>
    <dbReference type="NCBI Taxonomy" id="418759"/>
    <lineage>
        <taxon>Bacteria</taxon>
        <taxon>Bacillati</taxon>
        <taxon>Actinomycetota</taxon>
        <taxon>Actinomycetes</taxon>
        <taxon>Pseudonocardiales</taxon>
        <taxon>Pseudonocardiaceae</taxon>
        <taxon>Saccharopolyspora</taxon>
    </lineage>
</organism>
<protein>
    <submittedName>
        <fullName evidence="7">N-acyl homoserine lactonase family protein</fullName>
    </submittedName>
</protein>
<dbReference type="SMART" id="SM00849">
    <property type="entry name" value="Lactamase_B"/>
    <property type="match status" value="1"/>
</dbReference>
<dbReference type="PANTHER" id="PTHR42978">
    <property type="entry name" value="QUORUM-QUENCHING LACTONASE YTNP-RELATED-RELATED"/>
    <property type="match status" value="1"/>
</dbReference>
<dbReference type="Pfam" id="PF00753">
    <property type="entry name" value="Lactamase_B"/>
    <property type="match status" value="1"/>
</dbReference>
<evidence type="ECO:0000256" key="4">
    <source>
        <dbReference type="ARBA" id="ARBA00022801"/>
    </source>
</evidence>
<comment type="caution">
    <text evidence="7">The sequence shown here is derived from an EMBL/GenBank/DDBJ whole genome shotgun (WGS) entry which is preliminary data.</text>
</comment>
<evidence type="ECO:0000256" key="5">
    <source>
        <dbReference type="ARBA" id="ARBA00022833"/>
    </source>
</evidence>
<dbReference type="SUPFAM" id="SSF56281">
    <property type="entry name" value="Metallo-hydrolase/oxidoreductase"/>
    <property type="match status" value="1"/>
</dbReference>
<evidence type="ECO:0000256" key="2">
    <source>
        <dbReference type="ARBA" id="ARBA00007749"/>
    </source>
</evidence>
<evidence type="ECO:0000256" key="3">
    <source>
        <dbReference type="ARBA" id="ARBA00022723"/>
    </source>
</evidence>
<dbReference type="Proteomes" id="UP001564626">
    <property type="component" value="Unassembled WGS sequence"/>
</dbReference>
<dbReference type="Gene3D" id="3.60.15.10">
    <property type="entry name" value="Ribonuclease Z/Hydroxyacylglutathione hydrolase-like"/>
    <property type="match status" value="1"/>
</dbReference>
<evidence type="ECO:0000313" key="8">
    <source>
        <dbReference type="Proteomes" id="UP001564626"/>
    </source>
</evidence>
<dbReference type="InterPro" id="IPR036866">
    <property type="entry name" value="RibonucZ/Hydroxyglut_hydro"/>
</dbReference>
<comment type="cofactor">
    <cofactor evidence="1">
        <name>Zn(2+)</name>
        <dbReference type="ChEBI" id="CHEBI:29105"/>
    </cofactor>
</comment>
<keyword evidence="3" id="KW-0479">Metal-binding</keyword>
<proteinExistence type="inferred from homology"/>
<dbReference type="InterPro" id="IPR001279">
    <property type="entry name" value="Metallo-B-lactamas"/>
</dbReference>
<dbReference type="InterPro" id="IPR051013">
    <property type="entry name" value="MBL_superfamily_lactonases"/>
</dbReference>
<comment type="similarity">
    <text evidence="2">Belongs to the metallo-beta-lactamase superfamily.</text>
</comment>
<dbReference type="CDD" id="cd07729">
    <property type="entry name" value="AHL_lactonase_MBL-fold"/>
    <property type="match status" value="1"/>
</dbReference>
<keyword evidence="5" id="KW-0862">Zinc</keyword>
<keyword evidence="4" id="KW-0378">Hydrolase</keyword>
<dbReference type="PANTHER" id="PTHR42978:SF7">
    <property type="entry name" value="METALLO-HYDROLASE RV2300C-RELATED"/>
    <property type="match status" value="1"/>
</dbReference>
<gene>
    <name evidence="7" type="ORF">AB8O55_00080</name>
</gene>
<feature type="domain" description="Metallo-beta-lactamase" evidence="6">
    <location>
        <begin position="39"/>
        <end position="240"/>
    </location>
</feature>
<accession>A0ABV4C9P2</accession>
<keyword evidence="8" id="KW-1185">Reference proteome</keyword>
<dbReference type="RefSeq" id="WP_369774433.1">
    <property type="nucleotide sequence ID" value="NZ_JBGEHV010000001.1"/>
</dbReference>
<sequence length="263" mass="28671">MAGQHEVTIVRCGTREVTRGEVFLNHHLYGEPDGPFTVDYFFWVVRGGERTILVDTGFDAAVAAARGRTALVDPVAALRELGIDPAGRHDVIVTHAHWDHIGNLPALSGSRILMSRNEYRFWNSAMARRPLFAHFAEESEIAHLAEARRAGRLEFVPSGYSPTPGVTVLEVGGHTPGQLVVLVDTAEGTVLLASDAVHFHEELERDMPFLAVSDLPGTYAGYDTVRELLGQRARHLVTGHDPTTLERFGALPELLGGNAARIG</sequence>
<evidence type="ECO:0000313" key="7">
    <source>
        <dbReference type="EMBL" id="MEY8037783.1"/>
    </source>
</evidence>